<gene>
    <name evidence="4" type="ORF">glysoja_034485</name>
</gene>
<protein>
    <submittedName>
        <fullName evidence="4">Uncharacterized protein</fullName>
    </submittedName>
</protein>
<dbReference type="PANTHER" id="PTHR31623">
    <property type="entry name" value="F21J9.9"/>
    <property type="match status" value="1"/>
</dbReference>
<keyword evidence="2" id="KW-0808">Transferase</keyword>
<dbReference type="Proteomes" id="UP000053555">
    <property type="component" value="Unassembled WGS sequence"/>
</dbReference>
<dbReference type="GO" id="GO:0016746">
    <property type="term" value="F:acyltransferase activity"/>
    <property type="evidence" value="ECO:0007669"/>
    <property type="project" value="UniProtKB-KW"/>
</dbReference>
<evidence type="ECO:0000256" key="2">
    <source>
        <dbReference type="ARBA" id="ARBA00022679"/>
    </source>
</evidence>
<evidence type="ECO:0000256" key="1">
    <source>
        <dbReference type="ARBA" id="ARBA00009861"/>
    </source>
</evidence>
<evidence type="ECO:0000256" key="3">
    <source>
        <dbReference type="ARBA" id="ARBA00023315"/>
    </source>
</evidence>
<comment type="similarity">
    <text evidence="1">Belongs to the plant acyltransferase family.</text>
</comment>
<evidence type="ECO:0000313" key="4">
    <source>
        <dbReference type="EMBL" id="KHN22165.1"/>
    </source>
</evidence>
<dbReference type="AlphaFoldDB" id="A0A0B2QL17"/>
<name>A0A0B2QL17_GLYSO</name>
<dbReference type="EMBL" id="KN657493">
    <property type="protein sequence ID" value="KHN22165.1"/>
    <property type="molecule type" value="Genomic_DNA"/>
</dbReference>
<proteinExistence type="inferred from homology"/>
<sequence length="182" mass="20833">MCTTTRFVFGVESINSLKAEEKDRDYDESSKPLTRYKALAAFIWKHMTPACKMKSNNTRPAVVIHILDRRRRIETTVTYLVSIVRDKFGNLSRELFLRVKSDPNILGSTQCMDLTQGGLDFGFGKPLWVGVTRGDKETLPNEVIIMEINEAIQAWLTMEMQHIANLERDIEFLRLALPNPSV</sequence>
<dbReference type="PANTHER" id="PTHR31623:SF31">
    <property type="entry name" value="HXXXD-TYPE ACYL-TRANSFERASE FAMILY PROTEIN"/>
    <property type="match status" value="1"/>
</dbReference>
<reference evidence="4" key="1">
    <citation type="submission" date="2014-07" db="EMBL/GenBank/DDBJ databases">
        <title>Identification of a novel salt tolerance gene in wild soybean by whole-genome sequencing.</title>
        <authorList>
            <person name="Lam H.-M."/>
            <person name="Qi X."/>
            <person name="Li M.-W."/>
            <person name="Liu X."/>
            <person name="Xie M."/>
            <person name="Ni M."/>
            <person name="Xu X."/>
        </authorList>
    </citation>
    <scope>NUCLEOTIDE SEQUENCE [LARGE SCALE GENOMIC DNA]</scope>
    <source>
        <tissue evidence="4">Root</tissue>
    </source>
</reference>
<organism evidence="4">
    <name type="scientific">Glycine soja</name>
    <name type="common">Wild soybean</name>
    <dbReference type="NCBI Taxonomy" id="3848"/>
    <lineage>
        <taxon>Eukaryota</taxon>
        <taxon>Viridiplantae</taxon>
        <taxon>Streptophyta</taxon>
        <taxon>Embryophyta</taxon>
        <taxon>Tracheophyta</taxon>
        <taxon>Spermatophyta</taxon>
        <taxon>Magnoliopsida</taxon>
        <taxon>eudicotyledons</taxon>
        <taxon>Gunneridae</taxon>
        <taxon>Pentapetalae</taxon>
        <taxon>rosids</taxon>
        <taxon>fabids</taxon>
        <taxon>Fabales</taxon>
        <taxon>Fabaceae</taxon>
        <taxon>Papilionoideae</taxon>
        <taxon>50 kb inversion clade</taxon>
        <taxon>NPAAA clade</taxon>
        <taxon>indigoferoid/millettioid clade</taxon>
        <taxon>Phaseoleae</taxon>
        <taxon>Glycine</taxon>
        <taxon>Glycine subgen. Soja</taxon>
    </lineage>
</organism>
<dbReference type="InterPro" id="IPR023213">
    <property type="entry name" value="CAT-like_dom_sf"/>
</dbReference>
<dbReference type="Pfam" id="PF02458">
    <property type="entry name" value="Transferase"/>
    <property type="match status" value="1"/>
</dbReference>
<keyword evidence="3" id="KW-0012">Acyltransferase</keyword>
<accession>A0A0B2QL17</accession>
<dbReference type="Gene3D" id="3.30.559.10">
    <property type="entry name" value="Chloramphenicol acetyltransferase-like domain"/>
    <property type="match status" value="2"/>
</dbReference>